<dbReference type="Proteomes" id="UP000619376">
    <property type="component" value="Unassembled WGS sequence"/>
</dbReference>
<dbReference type="RefSeq" id="WP_184115326.1">
    <property type="nucleotide sequence ID" value="NZ_BNAJ01000015.1"/>
</dbReference>
<organism evidence="2 3">
    <name type="scientific">Deinococcus metalli</name>
    <dbReference type="NCBI Taxonomy" id="1141878"/>
    <lineage>
        <taxon>Bacteria</taxon>
        <taxon>Thermotogati</taxon>
        <taxon>Deinococcota</taxon>
        <taxon>Deinococci</taxon>
        <taxon>Deinococcales</taxon>
        <taxon>Deinococcaceae</taxon>
        <taxon>Deinococcus</taxon>
    </lineage>
</organism>
<dbReference type="EMBL" id="BNAJ01000015">
    <property type="protein sequence ID" value="GHF61607.1"/>
    <property type="molecule type" value="Genomic_DNA"/>
</dbReference>
<sequence length="263" mass="27668">MIQTLLVPLDDSPASQGALNGALAVAAQRHFTVVGQPISVLKTTEPAGVPADRGEQNDPLLHDFAVRCDAWQVNYQSCTKSDLTSGTLRSALQDSAIDAIWLPQFGSSPERPGRSTLPAALLHASPIMVWVSHPASVPPTHLTVAYDGDPHAQEALMVAASLALNWSLPLHLDLITPHGLPRPGTLDLAATHDRLAVLGRAPTTEQHCVGPAAPHLTRATGPDTLLILGTHWPPAWPWHTATVDSVLGAAGGSVLVCPAPALW</sequence>
<proteinExistence type="predicted"/>
<gene>
    <name evidence="1" type="ORF">GCM10017781_42220</name>
    <name evidence="2" type="ORF">HNQ07_004182</name>
</gene>
<reference evidence="4" key="2">
    <citation type="journal article" date="2019" name="Int. J. Syst. Evol. Microbiol.">
        <title>The Global Catalogue of Microorganisms (GCM) 10K type strain sequencing project: providing services to taxonomists for standard genome sequencing and annotation.</title>
        <authorList>
            <consortium name="The Broad Institute Genomics Platform"/>
            <consortium name="The Broad Institute Genome Sequencing Center for Infectious Disease"/>
            <person name="Wu L."/>
            <person name="Ma J."/>
        </authorList>
    </citation>
    <scope>NUCLEOTIDE SEQUENCE [LARGE SCALE GENOMIC DNA]</scope>
    <source>
        <strain evidence="4">CGMCC 1.18437</strain>
    </source>
</reference>
<reference evidence="2 3" key="3">
    <citation type="submission" date="2020-08" db="EMBL/GenBank/DDBJ databases">
        <title>Genomic Encyclopedia of Type Strains, Phase IV (KMG-IV): sequencing the most valuable type-strain genomes for metagenomic binning, comparative biology and taxonomic classification.</title>
        <authorList>
            <person name="Goeker M."/>
        </authorList>
    </citation>
    <scope>NUCLEOTIDE SEQUENCE [LARGE SCALE GENOMIC DNA]</scope>
    <source>
        <strain evidence="2 3">DSM 27521</strain>
    </source>
</reference>
<evidence type="ECO:0008006" key="5">
    <source>
        <dbReference type="Google" id="ProtNLM"/>
    </source>
</evidence>
<dbReference type="SUPFAM" id="SSF52402">
    <property type="entry name" value="Adenine nucleotide alpha hydrolases-like"/>
    <property type="match status" value="1"/>
</dbReference>
<evidence type="ECO:0000313" key="1">
    <source>
        <dbReference type="EMBL" id="GHF61607.1"/>
    </source>
</evidence>
<name>A0A7W8KIS6_9DEIO</name>
<dbReference type="EMBL" id="JACHFK010000014">
    <property type="protein sequence ID" value="MBB5378675.1"/>
    <property type="molecule type" value="Genomic_DNA"/>
</dbReference>
<reference evidence="1" key="1">
    <citation type="journal article" date="2014" name="Int. J. Syst. Evol. Microbiol.">
        <title>Complete genome of a new Firmicutes species belonging to the dominant human colonic microbiota ('Ruminococcus bicirculans') reveals two chromosomes and a selective capacity to utilize plant glucans.</title>
        <authorList>
            <consortium name="NISC Comparative Sequencing Program"/>
            <person name="Wegmann U."/>
            <person name="Louis P."/>
            <person name="Goesmann A."/>
            <person name="Henrissat B."/>
            <person name="Duncan S.H."/>
            <person name="Flint H.J."/>
        </authorList>
    </citation>
    <scope>NUCLEOTIDE SEQUENCE</scope>
    <source>
        <strain evidence="1">CGMCC 1.18437</strain>
    </source>
</reference>
<comment type="caution">
    <text evidence="2">The sequence shown here is derived from an EMBL/GenBank/DDBJ whole genome shotgun (WGS) entry which is preliminary data.</text>
</comment>
<evidence type="ECO:0000313" key="2">
    <source>
        <dbReference type="EMBL" id="MBB5378675.1"/>
    </source>
</evidence>
<dbReference type="Proteomes" id="UP000539473">
    <property type="component" value="Unassembled WGS sequence"/>
</dbReference>
<protein>
    <recommendedName>
        <fullName evidence="5">Universal stress protein</fullName>
    </recommendedName>
</protein>
<keyword evidence="4" id="KW-1185">Reference proteome</keyword>
<evidence type="ECO:0000313" key="3">
    <source>
        <dbReference type="Proteomes" id="UP000539473"/>
    </source>
</evidence>
<reference evidence="1" key="4">
    <citation type="submission" date="2024-05" db="EMBL/GenBank/DDBJ databases">
        <authorList>
            <person name="Sun Q."/>
            <person name="Zhou Y."/>
        </authorList>
    </citation>
    <scope>NUCLEOTIDE SEQUENCE</scope>
    <source>
        <strain evidence="1">CGMCC 1.18437</strain>
    </source>
</reference>
<dbReference type="AlphaFoldDB" id="A0A7W8KIS6"/>
<accession>A0A7W8KIS6</accession>
<dbReference type="Gene3D" id="3.40.50.12370">
    <property type="match status" value="1"/>
</dbReference>
<evidence type="ECO:0000313" key="4">
    <source>
        <dbReference type="Proteomes" id="UP000619376"/>
    </source>
</evidence>